<dbReference type="Proteomes" id="UP000287401">
    <property type="component" value="Unassembled WGS sequence"/>
</dbReference>
<proteinExistence type="predicted"/>
<dbReference type="AlphaFoldDB" id="A0A430BG62"/>
<evidence type="ECO:0000313" key="2">
    <source>
        <dbReference type="Proteomes" id="UP000287401"/>
    </source>
</evidence>
<name>A0A430BG62_SPHYA</name>
<comment type="caution">
    <text evidence="1">The sequence shown here is derived from an EMBL/GenBank/DDBJ whole genome shotgun (WGS) entry which is preliminary data.</text>
</comment>
<protein>
    <submittedName>
        <fullName evidence="1">Uncharacterized protein</fullName>
    </submittedName>
</protein>
<reference evidence="1 2" key="1">
    <citation type="submission" date="2018-07" db="EMBL/GenBank/DDBJ databases">
        <title>Genomic and Epidemiologic Investigation of an Indolent Hospital Outbreak.</title>
        <authorList>
            <person name="Johnson R.C."/>
            <person name="Deming C."/>
            <person name="Conlan S."/>
            <person name="Zellmer C.J."/>
            <person name="Michelin A.V."/>
            <person name="Lee-Lin S."/>
            <person name="Thomas P.J."/>
            <person name="Park M."/>
            <person name="Weingarten R.A."/>
            <person name="Less J."/>
            <person name="Dekker J.P."/>
            <person name="Frank K.M."/>
            <person name="Musser K.A."/>
            <person name="Mcquiston J.R."/>
            <person name="Henderson D.K."/>
            <person name="Lau A.F."/>
            <person name="Palmore T.N."/>
            <person name="Segre J.A."/>
        </authorList>
    </citation>
    <scope>NUCLEOTIDE SEQUENCE [LARGE SCALE GENOMIC DNA]</scope>
    <source>
        <strain evidence="1 2">SK-NIH.Env6_1116</strain>
    </source>
</reference>
<dbReference type="RefSeq" id="WP_066764079.1">
    <property type="nucleotide sequence ID" value="NZ_QRAL01000044.1"/>
</dbReference>
<dbReference type="EMBL" id="QRAL01000044">
    <property type="protein sequence ID" value="RSU48962.1"/>
    <property type="molecule type" value="Genomic_DNA"/>
</dbReference>
<gene>
    <name evidence="1" type="ORF">DAH51_23520</name>
</gene>
<evidence type="ECO:0000313" key="1">
    <source>
        <dbReference type="EMBL" id="RSU48962.1"/>
    </source>
</evidence>
<organism evidence="1 2">
    <name type="scientific">Sphingobium yanoikuyae</name>
    <name type="common">Sphingomonas yanoikuyae</name>
    <dbReference type="NCBI Taxonomy" id="13690"/>
    <lineage>
        <taxon>Bacteria</taxon>
        <taxon>Pseudomonadati</taxon>
        <taxon>Pseudomonadota</taxon>
        <taxon>Alphaproteobacteria</taxon>
        <taxon>Sphingomonadales</taxon>
        <taxon>Sphingomonadaceae</taxon>
        <taxon>Sphingobium</taxon>
    </lineage>
</organism>
<sequence>MADFDIEAVRAQVRAMDFTRGTSAEIAMWREDMAESRANLVIEDMIPTPNDDAFFDMLLDEGVSPALTVQILHRLYNHPDANPALAAITPMTTAGVESR</sequence>
<accession>A0A430BG62</accession>